<gene>
    <name evidence="3" type="ORF">ERJ67_02125</name>
</gene>
<dbReference type="GO" id="GO:0031470">
    <property type="term" value="C:carboxysome"/>
    <property type="evidence" value="ECO:0007669"/>
    <property type="project" value="UniProtKB-ARBA"/>
</dbReference>
<evidence type="ECO:0000256" key="1">
    <source>
        <dbReference type="ARBA" id="ARBA00022679"/>
    </source>
</evidence>
<protein>
    <submittedName>
        <fullName evidence="3">Gamma carbonic anhydrase family protein</fullName>
    </submittedName>
</protein>
<dbReference type="PANTHER" id="PTHR13061">
    <property type="entry name" value="DYNACTIN SUBUNIT P25"/>
    <property type="match status" value="1"/>
</dbReference>
<sequence>MSSSTRPGHSAPAPPWPSPQLDPEAWVHASAVVVGAVSLAAGSSVWPTAVLRGDLAGIAVGCNSNIQDGAVLHGDPGAPVVIEDHVTVGHRAVVHGATIRRCALVGIGAVVLNGVTVGPGALVAAGAVVTRDVDTAALVAGIPARAIRTLSAAEVEDQRDHAARYVRLALAHTGLTHTTGFEASRP</sequence>
<organism evidence="3 4">
    <name type="scientific">Aphanocapsa feldmannii 277cV</name>
    <dbReference type="NCBI Taxonomy" id="2507553"/>
    <lineage>
        <taxon>Bacteria</taxon>
        <taxon>Bacillati</taxon>
        <taxon>Cyanobacteriota</taxon>
        <taxon>Cyanophyceae</taxon>
        <taxon>Oscillatoriophycideae</taxon>
        <taxon>Chroococcales</taxon>
        <taxon>Microcystaceae</taxon>
        <taxon>Aphanocapsa</taxon>
    </lineage>
</organism>
<dbReference type="Proteomes" id="UP000317990">
    <property type="component" value="Unassembled WGS sequence"/>
</dbReference>
<accession>A0A524RQ89</accession>
<comment type="caution">
    <text evidence="3">The sequence shown here is derived from an EMBL/GenBank/DDBJ whole genome shotgun (WGS) entry which is preliminary data.</text>
</comment>
<dbReference type="InterPro" id="IPR050484">
    <property type="entry name" value="Transf_Hexapept/Carb_Anhydrase"/>
</dbReference>
<dbReference type="EMBL" id="SRMO01000033">
    <property type="protein sequence ID" value="TGG94592.1"/>
    <property type="molecule type" value="Genomic_DNA"/>
</dbReference>
<name>A0A524RQ89_9CHRO</name>
<dbReference type="AlphaFoldDB" id="A0A524RQ89"/>
<keyword evidence="2" id="KW-0677">Repeat</keyword>
<dbReference type="InterPro" id="IPR047324">
    <property type="entry name" value="LbH_gamma_CA-like"/>
</dbReference>
<evidence type="ECO:0000313" key="3">
    <source>
        <dbReference type="EMBL" id="TGG94592.1"/>
    </source>
</evidence>
<dbReference type="GO" id="GO:0016740">
    <property type="term" value="F:transferase activity"/>
    <property type="evidence" value="ECO:0007669"/>
    <property type="project" value="UniProtKB-KW"/>
</dbReference>
<dbReference type="InterPro" id="IPR018357">
    <property type="entry name" value="Hexapep_transf_CS"/>
</dbReference>
<keyword evidence="1" id="KW-0808">Transferase</keyword>
<dbReference type="InterPro" id="IPR011004">
    <property type="entry name" value="Trimer_LpxA-like_sf"/>
</dbReference>
<dbReference type="GO" id="GO:0043886">
    <property type="term" value="F:structural constituent of carboxysome shell"/>
    <property type="evidence" value="ECO:0007669"/>
    <property type="project" value="UniProtKB-ARBA"/>
</dbReference>
<dbReference type="Gene3D" id="2.160.10.10">
    <property type="entry name" value="Hexapeptide repeat proteins"/>
    <property type="match status" value="1"/>
</dbReference>
<proteinExistence type="predicted"/>
<evidence type="ECO:0000313" key="4">
    <source>
        <dbReference type="Proteomes" id="UP000317990"/>
    </source>
</evidence>
<evidence type="ECO:0000256" key="2">
    <source>
        <dbReference type="ARBA" id="ARBA00022737"/>
    </source>
</evidence>
<dbReference type="CDD" id="cd04645">
    <property type="entry name" value="LbH_gamma_CA_like"/>
    <property type="match status" value="1"/>
</dbReference>
<dbReference type="PROSITE" id="PS00101">
    <property type="entry name" value="HEXAPEP_TRANSFERASES"/>
    <property type="match status" value="1"/>
</dbReference>
<dbReference type="SUPFAM" id="SSF51161">
    <property type="entry name" value="Trimeric LpxA-like enzymes"/>
    <property type="match status" value="1"/>
</dbReference>
<dbReference type="PANTHER" id="PTHR13061:SF29">
    <property type="entry name" value="GAMMA CARBONIC ANHYDRASE-LIKE 1, MITOCHONDRIAL-RELATED"/>
    <property type="match status" value="1"/>
</dbReference>
<reference evidence="3 4" key="1">
    <citation type="journal article" date="2019" name="mSystems">
        <title>Life at home and on the roam: Genomic adaptions reflect the dual lifestyle of an intracellular, facultative symbiont.</title>
        <authorList>
            <person name="Burgsdorf I."/>
        </authorList>
    </citation>
    <scope>NUCLEOTIDE SEQUENCE [LARGE SCALE GENOMIC DNA]</scope>
    <source>
        <strain evidence="3">277cV</strain>
    </source>
</reference>